<keyword evidence="4" id="KW-0143">Chaperone</keyword>
<protein>
    <recommendedName>
        <fullName evidence="7">Flagellar protein FliT</fullName>
    </recommendedName>
</protein>
<dbReference type="InterPro" id="IPR008622">
    <property type="entry name" value="FliT"/>
</dbReference>
<organism evidence="8 9">
    <name type="scientific">Paenibacillus glacialis</name>
    <dbReference type="NCBI Taxonomy" id="494026"/>
    <lineage>
        <taxon>Bacteria</taxon>
        <taxon>Bacillati</taxon>
        <taxon>Bacillota</taxon>
        <taxon>Bacilli</taxon>
        <taxon>Bacillales</taxon>
        <taxon>Paenibacillaceae</taxon>
        <taxon>Paenibacillus</taxon>
    </lineage>
</organism>
<dbReference type="Proteomes" id="UP000076967">
    <property type="component" value="Unassembled WGS sequence"/>
</dbReference>
<keyword evidence="3" id="KW-1005">Bacterial flagellum biogenesis</keyword>
<evidence type="ECO:0000256" key="5">
    <source>
        <dbReference type="ARBA" id="ARBA00093765"/>
    </source>
</evidence>
<keyword evidence="9" id="KW-1185">Reference proteome</keyword>
<evidence type="ECO:0000256" key="6">
    <source>
        <dbReference type="ARBA" id="ARBA00093785"/>
    </source>
</evidence>
<evidence type="ECO:0000256" key="3">
    <source>
        <dbReference type="ARBA" id="ARBA00022795"/>
    </source>
</evidence>
<dbReference type="STRING" id="494026.PGLA_10840"/>
<reference evidence="8 9" key="1">
    <citation type="submission" date="2016-03" db="EMBL/GenBank/DDBJ databases">
        <title>Draft genome sequence of Paenibacillus glacialis DSM 22343.</title>
        <authorList>
            <person name="Shin S.-K."/>
            <person name="Yi H."/>
        </authorList>
    </citation>
    <scope>NUCLEOTIDE SEQUENCE [LARGE SCALE GENOMIC DNA]</scope>
    <source>
        <strain evidence="8 9">DSM 22343</strain>
    </source>
</reference>
<proteinExistence type="inferred from homology"/>
<name>A0A168L6F0_9BACL</name>
<comment type="caution">
    <text evidence="8">The sequence shown here is derived from an EMBL/GenBank/DDBJ whole genome shotgun (WGS) entry which is preliminary data.</text>
</comment>
<dbReference type="OrthoDB" id="2665869at2"/>
<evidence type="ECO:0000256" key="1">
    <source>
        <dbReference type="ARBA" id="ARBA00004514"/>
    </source>
</evidence>
<evidence type="ECO:0000256" key="7">
    <source>
        <dbReference type="ARBA" id="ARBA00093797"/>
    </source>
</evidence>
<evidence type="ECO:0000256" key="2">
    <source>
        <dbReference type="ARBA" id="ARBA00022490"/>
    </source>
</evidence>
<evidence type="ECO:0000313" key="8">
    <source>
        <dbReference type="EMBL" id="OAB42944.1"/>
    </source>
</evidence>
<accession>A0A168L6F0</accession>
<sequence length="112" mass="13075">MDNLITELDAMTESIINKLSVVTFEELSDFVDQRQLLIDQLKLLMESDEVLTSSNKDRIQNITKQDTCISNRMMELKIEAQDWLQQRNQAKVQRSAYEAGYSQDSILMDRKK</sequence>
<dbReference type="EMBL" id="LVJH01000017">
    <property type="protein sequence ID" value="OAB42944.1"/>
    <property type="molecule type" value="Genomic_DNA"/>
</dbReference>
<evidence type="ECO:0000313" key="9">
    <source>
        <dbReference type="Proteomes" id="UP000076967"/>
    </source>
</evidence>
<keyword evidence="2" id="KW-0963">Cytoplasm</keyword>
<dbReference type="Pfam" id="PF05400">
    <property type="entry name" value="FliT"/>
    <property type="match status" value="1"/>
</dbReference>
<comment type="function">
    <text evidence="5">May act as an export chaperone for the filament capping protein FliD.</text>
</comment>
<comment type="similarity">
    <text evidence="6">Belongs to the bacillales FliT family.</text>
</comment>
<comment type="subcellular location">
    <subcellularLocation>
        <location evidence="1">Cytoplasm</location>
        <location evidence="1">Cytosol</location>
    </subcellularLocation>
</comment>
<gene>
    <name evidence="8" type="ORF">PGLA_10840</name>
</gene>
<evidence type="ECO:0000256" key="4">
    <source>
        <dbReference type="ARBA" id="ARBA00023186"/>
    </source>
</evidence>
<dbReference type="AlphaFoldDB" id="A0A168L6F0"/>